<evidence type="ECO:0000313" key="4">
    <source>
        <dbReference type="Proteomes" id="UP001597119"/>
    </source>
</evidence>
<dbReference type="RefSeq" id="WP_247380187.1">
    <property type="nucleotide sequence ID" value="NZ_JALLGV010000008.1"/>
</dbReference>
<feature type="transmembrane region" description="Helical" evidence="1">
    <location>
        <begin position="44"/>
        <end position="64"/>
    </location>
</feature>
<dbReference type="Proteomes" id="UP001597119">
    <property type="component" value="Unassembled WGS sequence"/>
</dbReference>
<keyword evidence="1" id="KW-0812">Transmembrane</keyword>
<dbReference type="Pfam" id="PF26444">
    <property type="entry name" value="DUF8123"/>
    <property type="match status" value="1"/>
</dbReference>
<feature type="domain" description="DUF8123" evidence="2">
    <location>
        <begin position="5"/>
        <end position="66"/>
    </location>
</feature>
<name>A0ABD6CDB5_9EURY</name>
<evidence type="ECO:0000259" key="2">
    <source>
        <dbReference type="Pfam" id="PF26444"/>
    </source>
</evidence>
<feature type="transmembrane region" description="Helical" evidence="1">
    <location>
        <begin position="12"/>
        <end position="32"/>
    </location>
</feature>
<keyword evidence="1" id="KW-0472">Membrane</keyword>
<accession>A0ABD6CDB5</accession>
<keyword evidence="1" id="KW-1133">Transmembrane helix</keyword>
<gene>
    <name evidence="3" type="ORF">ACFR9U_13625</name>
</gene>
<comment type="caution">
    <text evidence="3">The sequence shown here is derived from an EMBL/GenBank/DDBJ whole genome shotgun (WGS) entry which is preliminary data.</text>
</comment>
<dbReference type="AlphaFoldDB" id="A0ABD6CDB5"/>
<dbReference type="EMBL" id="JBHUDJ010000006">
    <property type="protein sequence ID" value="MFD1588021.1"/>
    <property type="molecule type" value="Genomic_DNA"/>
</dbReference>
<dbReference type="InterPro" id="IPR058436">
    <property type="entry name" value="DUF8123"/>
</dbReference>
<keyword evidence="4" id="KW-1185">Reference proteome</keyword>
<evidence type="ECO:0000313" key="3">
    <source>
        <dbReference type="EMBL" id="MFD1588021.1"/>
    </source>
</evidence>
<evidence type="ECO:0000256" key="1">
    <source>
        <dbReference type="SAM" id="Phobius"/>
    </source>
</evidence>
<reference evidence="3 4" key="1">
    <citation type="journal article" date="2019" name="Int. J. Syst. Evol. Microbiol.">
        <title>The Global Catalogue of Microorganisms (GCM) 10K type strain sequencing project: providing services to taxonomists for standard genome sequencing and annotation.</title>
        <authorList>
            <consortium name="The Broad Institute Genomics Platform"/>
            <consortium name="The Broad Institute Genome Sequencing Center for Infectious Disease"/>
            <person name="Wu L."/>
            <person name="Ma J."/>
        </authorList>
    </citation>
    <scope>NUCLEOTIDE SEQUENCE [LARGE SCALE GENOMIC DNA]</scope>
    <source>
        <strain evidence="3 4">CGMCC 1.12125</strain>
    </source>
</reference>
<proteinExistence type="predicted"/>
<organism evidence="3 4">
    <name type="scientific">Halorientalis brevis</name>
    <dbReference type="NCBI Taxonomy" id="1126241"/>
    <lineage>
        <taxon>Archaea</taxon>
        <taxon>Methanobacteriati</taxon>
        <taxon>Methanobacteriota</taxon>
        <taxon>Stenosarchaea group</taxon>
        <taxon>Halobacteria</taxon>
        <taxon>Halobacteriales</taxon>
        <taxon>Haloarculaceae</taxon>
        <taxon>Halorientalis</taxon>
    </lineage>
</organism>
<protein>
    <recommendedName>
        <fullName evidence="2">DUF8123 domain-containing protein</fullName>
    </recommendedName>
</protein>
<sequence>MDLLGFTDKLEVLGLLVGAFLVLVGLGTLSGLPWETAASTMAGVTQVIGAIVVIGIGAALAWIARSGGNPA</sequence>